<keyword evidence="2" id="KW-0723">Serine/threonine-protein kinase</keyword>
<evidence type="ECO:0000313" key="8">
    <source>
        <dbReference type="EMBL" id="KAJ5264588.1"/>
    </source>
</evidence>
<dbReference type="PANTHER" id="PTHR24055">
    <property type="entry name" value="MITOGEN-ACTIVATED PROTEIN KINASE"/>
    <property type="match status" value="1"/>
</dbReference>
<evidence type="ECO:0000256" key="1">
    <source>
        <dbReference type="ARBA" id="ARBA00012411"/>
    </source>
</evidence>
<dbReference type="Proteomes" id="UP001220256">
    <property type="component" value="Unassembled WGS sequence"/>
</dbReference>
<protein>
    <recommendedName>
        <fullName evidence="1">mitogen-activated protein kinase</fullName>
        <ecNumber evidence="1">2.7.11.24</ecNumber>
    </recommendedName>
</protein>
<reference evidence="8 9" key="1">
    <citation type="journal article" date="2023" name="IMA Fungus">
        <title>Comparative genomic study of the Penicillium genus elucidates a diverse pangenome and 15 lateral gene transfer events.</title>
        <authorList>
            <person name="Petersen C."/>
            <person name="Sorensen T."/>
            <person name="Nielsen M.R."/>
            <person name="Sondergaard T.E."/>
            <person name="Sorensen J.L."/>
            <person name="Fitzpatrick D.A."/>
            <person name="Frisvad J.C."/>
            <person name="Nielsen K.L."/>
        </authorList>
    </citation>
    <scope>NUCLEOTIDE SEQUENCE [LARGE SCALE GENOMIC DNA]</scope>
    <source>
        <strain evidence="8 9">IBT 3361</strain>
    </source>
</reference>
<keyword evidence="9" id="KW-1185">Reference proteome</keyword>
<name>A0ABQ8WD79_PENCH</name>
<gene>
    <name evidence="8" type="ORF">N7505_007381</name>
</gene>
<feature type="domain" description="Protein kinase" evidence="7">
    <location>
        <begin position="20"/>
        <end position="309"/>
    </location>
</feature>
<evidence type="ECO:0000256" key="6">
    <source>
        <dbReference type="ARBA" id="ARBA00022840"/>
    </source>
</evidence>
<sequence length="381" mass="43110">MVTFLGTKVMGTGFETTDRYSGLEVQGCGSAGTICSAHDSIANSEVAIKKISRPFGSTALAKRTCREVHLLRNLRHDNGLLTNLNLLINMTDIFISPSEDLYIVTDCMMTDLHRLLRASSKPLECQFIQFFAYQMLCGLKYIHSAGVIHRDLKPSNILIDDNCDLKICDFGLAREQDAQMTGYVATRYYRAPEIMLTWQNYNYAVDMWSVGCILAEMILGKVLFPGRNHVHQFILITELLGKPSEEVMKRVYSKSTLEFVDSLPKKESFGLTSILGDADPQAIDLVEKMLNVDPHERITTADAIKHPYVVTYQDSESEPVCDSQLDWSFLDPKLSADEWKSTMYFEVLNYHRGVCDWQNDDLPPNGDFEDLLMTEETSGTY</sequence>
<dbReference type="EC" id="2.7.11.24" evidence="1"/>
<evidence type="ECO:0000259" key="7">
    <source>
        <dbReference type="PROSITE" id="PS50011"/>
    </source>
</evidence>
<evidence type="ECO:0000256" key="4">
    <source>
        <dbReference type="ARBA" id="ARBA00022741"/>
    </source>
</evidence>
<evidence type="ECO:0000256" key="5">
    <source>
        <dbReference type="ARBA" id="ARBA00022777"/>
    </source>
</evidence>
<dbReference type="InterPro" id="IPR011009">
    <property type="entry name" value="Kinase-like_dom_sf"/>
</dbReference>
<dbReference type="InterPro" id="IPR008271">
    <property type="entry name" value="Ser/Thr_kinase_AS"/>
</dbReference>
<dbReference type="Gene3D" id="1.10.510.10">
    <property type="entry name" value="Transferase(Phosphotransferase) domain 1"/>
    <property type="match status" value="1"/>
</dbReference>
<evidence type="ECO:0000256" key="2">
    <source>
        <dbReference type="ARBA" id="ARBA00022527"/>
    </source>
</evidence>
<dbReference type="InterPro" id="IPR003527">
    <property type="entry name" value="MAP_kinase_CS"/>
</dbReference>
<evidence type="ECO:0000313" key="9">
    <source>
        <dbReference type="Proteomes" id="UP001220256"/>
    </source>
</evidence>
<evidence type="ECO:0000256" key="3">
    <source>
        <dbReference type="ARBA" id="ARBA00022679"/>
    </source>
</evidence>
<dbReference type="InterPro" id="IPR050117">
    <property type="entry name" value="MAPK"/>
</dbReference>
<comment type="caution">
    <text evidence="8">The sequence shown here is derived from an EMBL/GenBank/DDBJ whole genome shotgun (WGS) entry which is preliminary data.</text>
</comment>
<proteinExistence type="predicted"/>
<dbReference type="SUPFAM" id="SSF56112">
    <property type="entry name" value="Protein kinase-like (PK-like)"/>
    <property type="match status" value="1"/>
</dbReference>
<dbReference type="EMBL" id="JAPVEB010000004">
    <property type="protein sequence ID" value="KAJ5264588.1"/>
    <property type="molecule type" value="Genomic_DNA"/>
</dbReference>
<keyword evidence="5" id="KW-0418">Kinase</keyword>
<accession>A0ABQ8WD79</accession>
<keyword evidence="6" id="KW-0067">ATP-binding</keyword>
<dbReference type="InterPro" id="IPR000719">
    <property type="entry name" value="Prot_kinase_dom"/>
</dbReference>
<dbReference type="PROSITE" id="PS00108">
    <property type="entry name" value="PROTEIN_KINASE_ST"/>
    <property type="match status" value="1"/>
</dbReference>
<dbReference type="SMART" id="SM00220">
    <property type="entry name" value="S_TKc"/>
    <property type="match status" value="1"/>
</dbReference>
<dbReference type="Pfam" id="PF00069">
    <property type="entry name" value="Pkinase"/>
    <property type="match status" value="1"/>
</dbReference>
<keyword evidence="4" id="KW-0547">Nucleotide-binding</keyword>
<keyword evidence="3" id="KW-0808">Transferase</keyword>
<dbReference type="PROSITE" id="PS50011">
    <property type="entry name" value="PROTEIN_KINASE_DOM"/>
    <property type="match status" value="1"/>
</dbReference>
<dbReference type="Gene3D" id="3.30.200.20">
    <property type="entry name" value="Phosphorylase Kinase, domain 1"/>
    <property type="match status" value="1"/>
</dbReference>
<organism evidence="8 9">
    <name type="scientific">Penicillium chrysogenum</name>
    <name type="common">Penicillium notatum</name>
    <dbReference type="NCBI Taxonomy" id="5076"/>
    <lineage>
        <taxon>Eukaryota</taxon>
        <taxon>Fungi</taxon>
        <taxon>Dikarya</taxon>
        <taxon>Ascomycota</taxon>
        <taxon>Pezizomycotina</taxon>
        <taxon>Eurotiomycetes</taxon>
        <taxon>Eurotiomycetidae</taxon>
        <taxon>Eurotiales</taxon>
        <taxon>Aspergillaceae</taxon>
        <taxon>Penicillium</taxon>
        <taxon>Penicillium chrysogenum species complex</taxon>
    </lineage>
</organism>
<dbReference type="PROSITE" id="PS01351">
    <property type="entry name" value="MAPK"/>
    <property type="match status" value="1"/>
</dbReference>